<comment type="caution">
    <text evidence="1">The sequence shown here is derived from an EMBL/GenBank/DDBJ whole genome shotgun (WGS) entry which is preliminary data.</text>
</comment>
<evidence type="ECO:0000313" key="1">
    <source>
        <dbReference type="EMBL" id="MBE2999823.1"/>
    </source>
</evidence>
<keyword evidence="2" id="KW-1185">Reference proteome</keyword>
<name>A0ABR9P7L5_9ACTN</name>
<accession>A0ABR9P7L5</accession>
<dbReference type="Proteomes" id="UP000806528">
    <property type="component" value="Unassembled WGS sequence"/>
</dbReference>
<protein>
    <submittedName>
        <fullName evidence="1">Zinc ribbon domain-containing protein</fullName>
    </submittedName>
</protein>
<proteinExistence type="predicted"/>
<evidence type="ECO:0000313" key="2">
    <source>
        <dbReference type="Proteomes" id="UP000806528"/>
    </source>
</evidence>
<dbReference type="EMBL" id="JADBGI010000011">
    <property type="protein sequence ID" value="MBE2999823.1"/>
    <property type="molecule type" value="Genomic_DNA"/>
</dbReference>
<sequence length="403" mass="44226">MLFKATAPCPYCYTEINPRRLAYRCSGRHAAGRSPCTKAMDEARSRHFNDTNAYWPIIRPERFDSPLMETAAKAGVVDRCADCGADPGPPVCPECHSLLPSEYGSDSALFGLVGVRGSGKTVMLSVLDAELRGSVADRFDAAIDVPGGKSGLTRDLRVHHELMSDARRRVPGQTQENRGGKKEPAVYTWRYVKKGPLGTSRTASTVFSFYDNAGEDFATADAAMTQRYLGATSGLILLLDPFGFPENRKRAADRGAGFVETGPEEVVDAVTTVLRATGRVRRSKKIKQPVAVVVSKIDAFFDQIEEGHPLRRPSSGRPLFDETEAQTVHDHLGLLIQQWGGAKIIRTLEQHYADFRLFGASALGAEPDYASQRVNHRGLLPHRVAEPLLWLMARRGFLPSTGE</sequence>
<organism evidence="1 2">
    <name type="scientific">Nocardiopsis coralli</name>
    <dbReference type="NCBI Taxonomy" id="2772213"/>
    <lineage>
        <taxon>Bacteria</taxon>
        <taxon>Bacillati</taxon>
        <taxon>Actinomycetota</taxon>
        <taxon>Actinomycetes</taxon>
        <taxon>Streptosporangiales</taxon>
        <taxon>Nocardiopsidaceae</taxon>
        <taxon>Nocardiopsis</taxon>
    </lineage>
</organism>
<gene>
    <name evidence="1" type="ORF">IDM40_14065</name>
</gene>
<reference evidence="1 2" key="1">
    <citation type="submission" date="2020-09" db="EMBL/GenBank/DDBJ databases">
        <title>Diversity and distribution of actinomycetes associated with coral in the coast of Hainan.</title>
        <authorList>
            <person name="Li F."/>
        </authorList>
    </citation>
    <scope>NUCLEOTIDE SEQUENCE [LARGE SCALE GENOMIC DNA]</scope>
    <source>
        <strain evidence="1 2">HNM0947</strain>
    </source>
</reference>